<accession>A0A6V8PE79</accession>
<dbReference type="Proteomes" id="UP000588083">
    <property type="component" value="Unassembled WGS sequence"/>
</dbReference>
<evidence type="ECO:0000313" key="1">
    <source>
        <dbReference type="EMBL" id="GFP31039.1"/>
    </source>
</evidence>
<comment type="caution">
    <text evidence="1">The sequence shown here is derived from an EMBL/GenBank/DDBJ whole genome shotgun (WGS) entry which is preliminary data.</text>
</comment>
<proteinExistence type="predicted"/>
<reference evidence="1 2" key="1">
    <citation type="journal article" date="2020" name="Front. Microbiol.">
        <title>Single-cell genomics of novel Actinobacteria with the Wood-Ljungdahl pathway discovered in a serpentinizing system.</title>
        <authorList>
            <person name="Merino N."/>
            <person name="Kawai M."/>
            <person name="Boyd E.S."/>
            <person name="Colman D.R."/>
            <person name="McGlynn S.E."/>
            <person name="Nealson K.H."/>
            <person name="Kurokawa K."/>
            <person name="Hongoh Y."/>
        </authorList>
    </citation>
    <scope>NUCLEOTIDE SEQUENCE [LARGE SCALE GENOMIC DNA]</scope>
    <source>
        <strain evidence="1 2">S34</strain>
    </source>
</reference>
<keyword evidence="2" id="KW-1185">Reference proteome</keyword>
<sequence length="54" mass="6095">YVSGQSARAFYGLSPEYVPVITSVATARPARWETPFGVLEFRHIKTDLLTLILR</sequence>
<organism evidence="1 2">
    <name type="scientific">Candidatus Hakubella thermalkaliphila</name>
    <dbReference type="NCBI Taxonomy" id="2754717"/>
    <lineage>
        <taxon>Bacteria</taxon>
        <taxon>Bacillati</taxon>
        <taxon>Actinomycetota</taxon>
        <taxon>Actinomycetota incertae sedis</taxon>
        <taxon>Candidatus Hakubellales</taxon>
        <taxon>Candidatus Hakubellaceae</taxon>
        <taxon>Candidatus Hakubella</taxon>
    </lineage>
</organism>
<protein>
    <submittedName>
        <fullName evidence="1">Uncharacterized protein</fullName>
    </submittedName>
</protein>
<evidence type="ECO:0000313" key="2">
    <source>
        <dbReference type="Proteomes" id="UP000588083"/>
    </source>
</evidence>
<dbReference type="AlphaFoldDB" id="A0A6V8PE79"/>
<gene>
    <name evidence="1" type="ORF">HKBW3S34_01958</name>
</gene>
<feature type="non-terminal residue" evidence="1">
    <location>
        <position position="1"/>
    </location>
</feature>
<name>A0A6V8PE79_9ACTN</name>
<dbReference type="EMBL" id="BLRZ01000147">
    <property type="protein sequence ID" value="GFP31039.1"/>
    <property type="molecule type" value="Genomic_DNA"/>
</dbReference>